<dbReference type="EMBL" id="JADQBC010000038">
    <property type="protein sequence ID" value="MBR8827639.1"/>
    <property type="molecule type" value="Genomic_DNA"/>
</dbReference>
<organism evidence="2 3">
    <name type="scientific">Gomphosphaeria aponina SAG 52.96 = DSM 107014</name>
    <dbReference type="NCBI Taxonomy" id="1521640"/>
    <lineage>
        <taxon>Bacteria</taxon>
        <taxon>Bacillati</taxon>
        <taxon>Cyanobacteriota</taxon>
        <taxon>Cyanophyceae</taxon>
        <taxon>Oscillatoriophycideae</taxon>
        <taxon>Chroococcales</taxon>
        <taxon>Gomphosphaeriaceae</taxon>
        <taxon>Gomphosphaeria</taxon>
    </lineage>
</organism>
<keyword evidence="2" id="KW-0540">Nuclease</keyword>
<dbReference type="GO" id="GO:0004519">
    <property type="term" value="F:endonuclease activity"/>
    <property type="evidence" value="ECO:0007669"/>
    <property type="project" value="UniProtKB-KW"/>
</dbReference>
<dbReference type="Proteomes" id="UP000767446">
    <property type="component" value="Unassembled WGS sequence"/>
</dbReference>
<sequence length="146" mass="16749">MSPNSRHEFYKENIGMLLEAYLFEVGIRFYSLGSTTWRDSNLQKGIEADKSYCFGSKKNIPDLAIEVVITSGGVDTLTVYQGLGVPEVWFLVHSRLRVYSWQNGEYVQVEKSELLPKLDLDLLASYVEWDEPFDAVLEFRKKIISA</sequence>
<dbReference type="InterPro" id="IPR008538">
    <property type="entry name" value="Uma2"/>
</dbReference>
<keyword evidence="2" id="KW-0378">Hydrolase</keyword>
<dbReference type="CDD" id="cd06260">
    <property type="entry name" value="DUF820-like"/>
    <property type="match status" value="1"/>
</dbReference>
<keyword evidence="2" id="KW-0255">Endonuclease</keyword>
<dbReference type="Pfam" id="PF05685">
    <property type="entry name" value="Uma2"/>
    <property type="match status" value="1"/>
</dbReference>
<proteinExistence type="predicted"/>
<dbReference type="PANTHER" id="PTHR47152">
    <property type="entry name" value="SLR2084 PROTEIN-RELATED"/>
    <property type="match status" value="1"/>
</dbReference>
<comment type="caution">
    <text evidence="2">The sequence shown here is derived from an EMBL/GenBank/DDBJ whole genome shotgun (WGS) entry which is preliminary data.</text>
</comment>
<reference evidence="2" key="1">
    <citation type="submission" date="2021-02" db="EMBL/GenBank/DDBJ databases">
        <title>Metagenome analyses of Stigonema ocellatum DSM 106950, Chlorogloea purpurea SAG 13.99 and Gomphosphaeria aponina DSM 107014.</title>
        <authorList>
            <person name="Marter P."/>
            <person name="Huang S."/>
        </authorList>
    </citation>
    <scope>NUCLEOTIDE SEQUENCE</scope>
    <source>
        <strain evidence="2">JP213</strain>
    </source>
</reference>
<evidence type="ECO:0000313" key="2">
    <source>
        <dbReference type="EMBL" id="MBR8827639.1"/>
    </source>
</evidence>
<evidence type="ECO:0000313" key="3">
    <source>
        <dbReference type="Proteomes" id="UP000767446"/>
    </source>
</evidence>
<name>A0A941JLZ4_9CHRO</name>
<evidence type="ECO:0000259" key="1">
    <source>
        <dbReference type="Pfam" id="PF05685"/>
    </source>
</evidence>
<dbReference type="AlphaFoldDB" id="A0A941JLZ4"/>
<feature type="domain" description="Putative restriction endonuclease" evidence="1">
    <location>
        <begin position="1"/>
        <end position="121"/>
    </location>
</feature>
<gene>
    <name evidence="2" type="ORF">DSM107014_06970</name>
</gene>
<accession>A0A941JLZ4</accession>
<protein>
    <submittedName>
        <fullName evidence="2">Uma2 family endonuclease</fullName>
    </submittedName>
</protein>